<evidence type="ECO:0008006" key="3">
    <source>
        <dbReference type="Google" id="ProtNLM"/>
    </source>
</evidence>
<gene>
    <name evidence="1" type="ORF">SAMN02745180_00609</name>
</gene>
<proteinExistence type="predicted"/>
<dbReference type="RefSeq" id="WP_072743190.1">
    <property type="nucleotide sequence ID" value="NZ_FQXR01000003.1"/>
</dbReference>
<keyword evidence="2" id="KW-1185">Reference proteome</keyword>
<reference evidence="1 2" key="1">
    <citation type="submission" date="2016-11" db="EMBL/GenBank/DDBJ databases">
        <authorList>
            <person name="Jaros S."/>
            <person name="Januszkiewicz K."/>
            <person name="Wedrychowicz H."/>
        </authorList>
    </citation>
    <scope>NUCLEOTIDE SEQUENCE [LARGE SCALE GENOMIC DNA]</scope>
    <source>
        <strain evidence="1 2">DSM 13106</strain>
    </source>
</reference>
<protein>
    <recommendedName>
        <fullName evidence="3">SipL SPOCS domain-containing protein</fullName>
    </recommendedName>
</protein>
<sequence>MNEFKKVINGIDTNEMEYEFDCIIADKVYDSCQQRHCFPKIEADLGGKTFQAIRFKPGFIVPNTLIVTDIENQPNFKRVRFTLRIPYEIIFTDGTSVEKFLPDILKDTKLFIPDARDEFTFDIVVETSSKVLGTPIVASGKVSFAVGVFIITKVVGKVQLLIPVIDFCPEPRECEEFGDICEDFEYEPFPDFFPPQLEE</sequence>
<evidence type="ECO:0000313" key="1">
    <source>
        <dbReference type="EMBL" id="SHH61156.1"/>
    </source>
</evidence>
<dbReference type="Proteomes" id="UP000184389">
    <property type="component" value="Unassembled WGS sequence"/>
</dbReference>
<dbReference type="STRING" id="1123281.SAMN02745180_00609"/>
<dbReference type="EMBL" id="FQXR01000003">
    <property type="protein sequence ID" value="SHH61156.1"/>
    <property type="molecule type" value="Genomic_DNA"/>
</dbReference>
<name>A0A1M5UE96_9FIRM</name>
<accession>A0A1M5UE96</accession>
<organism evidence="1 2">
    <name type="scientific">Sporanaerobacter acetigenes DSM 13106</name>
    <dbReference type="NCBI Taxonomy" id="1123281"/>
    <lineage>
        <taxon>Bacteria</taxon>
        <taxon>Bacillati</taxon>
        <taxon>Bacillota</taxon>
        <taxon>Tissierellia</taxon>
        <taxon>Tissierellales</taxon>
        <taxon>Sporanaerobacteraceae</taxon>
        <taxon>Sporanaerobacter</taxon>
    </lineage>
</organism>
<evidence type="ECO:0000313" key="2">
    <source>
        <dbReference type="Proteomes" id="UP000184389"/>
    </source>
</evidence>
<dbReference type="AlphaFoldDB" id="A0A1M5UE96"/>